<dbReference type="PANTHER" id="PTHR31196">
    <property type="entry name" value="RNA POLYMERASE II NUCLEAR LOCALIZATION PROTEIN SLC7A6OS-RELATED"/>
    <property type="match status" value="1"/>
</dbReference>
<keyword evidence="3" id="KW-1185">Reference proteome</keyword>
<dbReference type="PANTHER" id="PTHR31196:SF2">
    <property type="entry name" value="RNA POLYMERASE II NUCLEAR LOCALIZATION PROTEIN SLC7A6OS-RELATED"/>
    <property type="match status" value="1"/>
</dbReference>
<dbReference type="VEuPathDB" id="CryptoDB:Vbra_5108"/>
<proteinExistence type="predicted"/>
<sequence>MDRDLGSHKNRVPKCLRLMADSKGTPTPGSDEVVVIGVKRKRTDEPIPTLFIAPPSKRRHAGHPAPQPFRFVTSVSTNDFRTNRDDILSKLSKQSRVSLRGEAERIGLSGKDGSASANRMRDQSYRRLLMERLSQLSRLREVGRHRGLGMPDGTHVSLIEVVGKQEMTAPCPSDEQDPPQEDRCEDEETVRQRLEGLLGSAEGGQEAIDDDFDLYVMDRSSYGGGSSYDDPIESLMVDGDSTAAADRCALVELEDGGYSIFDYGELGETSDDDPEDEDGKEIDYPDEPMGEEDGVGSQDSWPDDDDVGVPRDNLSDDWSDEGEQKDRSYHFNVGDVMKQRLEQLRPSHEAIKMATTSPAPPPSPPAADGSEREMTDQEVFLLGARKYWASLQDPPRTSFYPGKRNTAPTADEPMDKLPPDLRGSGDEGKSSNDEISSGSGDDEPLTHPGFIRRRSEHEVWRDEAEVPQPTQAHVRRMVKQKMGSGGAAKGSADGKSGSFMERLRALQEAEDEWEKGKGRAGGRVVRFDKRQGAR</sequence>
<feature type="compositionally biased region" description="Low complexity" evidence="1">
    <location>
        <begin position="489"/>
        <end position="498"/>
    </location>
</feature>
<feature type="compositionally biased region" description="Acidic residues" evidence="1">
    <location>
        <begin position="174"/>
        <end position="188"/>
    </location>
</feature>
<feature type="region of interest" description="Disordered" evidence="1">
    <location>
        <begin position="391"/>
        <end position="534"/>
    </location>
</feature>
<name>A0A0G4ELL6_VITBC</name>
<dbReference type="Proteomes" id="UP000041254">
    <property type="component" value="Unassembled WGS sequence"/>
</dbReference>
<feature type="compositionally biased region" description="Basic and acidic residues" evidence="1">
    <location>
        <begin position="525"/>
        <end position="534"/>
    </location>
</feature>
<accession>A0A0G4ELL6</accession>
<dbReference type="InParanoid" id="A0A0G4ELL6"/>
<reference evidence="2 3" key="1">
    <citation type="submission" date="2014-11" db="EMBL/GenBank/DDBJ databases">
        <authorList>
            <person name="Zhu J."/>
            <person name="Qi W."/>
            <person name="Song R."/>
        </authorList>
    </citation>
    <scope>NUCLEOTIDE SEQUENCE [LARGE SCALE GENOMIC DNA]</scope>
</reference>
<dbReference type="InterPro" id="IPR040218">
    <property type="entry name" value="SLC7A6OS"/>
</dbReference>
<evidence type="ECO:0000313" key="3">
    <source>
        <dbReference type="Proteomes" id="UP000041254"/>
    </source>
</evidence>
<feature type="compositionally biased region" description="Basic and acidic residues" evidence="1">
    <location>
        <begin position="453"/>
        <end position="464"/>
    </location>
</feature>
<dbReference type="AlphaFoldDB" id="A0A0G4ELL6"/>
<feature type="compositionally biased region" description="Basic and acidic residues" evidence="1">
    <location>
        <begin position="413"/>
        <end position="432"/>
    </location>
</feature>
<dbReference type="EMBL" id="CDMY01000257">
    <property type="protein sequence ID" value="CEL97857.1"/>
    <property type="molecule type" value="Genomic_DNA"/>
</dbReference>
<evidence type="ECO:0000313" key="2">
    <source>
        <dbReference type="EMBL" id="CEL97857.1"/>
    </source>
</evidence>
<protein>
    <recommendedName>
        <fullName evidence="4">Transcription factor Iwr1 domain-containing protein</fullName>
    </recommendedName>
</protein>
<organism evidence="2 3">
    <name type="scientific">Vitrella brassicaformis (strain CCMP3155)</name>
    <dbReference type="NCBI Taxonomy" id="1169540"/>
    <lineage>
        <taxon>Eukaryota</taxon>
        <taxon>Sar</taxon>
        <taxon>Alveolata</taxon>
        <taxon>Colpodellida</taxon>
        <taxon>Vitrellaceae</taxon>
        <taxon>Vitrella</taxon>
    </lineage>
</organism>
<gene>
    <name evidence="2" type="ORF">Vbra_5108</name>
</gene>
<feature type="compositionally biased region" description="Acidic residues" evidence="1">
    <location>
        <begin position="268"/>
        <end position="294"/>
    </location>
</feature>
<feature type="region of interest" description="Disordered" evidence="1">
    <location>
        <begin position="168"/>
        <end position="189"/>
    </location>
</feature>
<evidence type="ECO:0000256" key="1">
    <source>
        <dbReference type="SAM" id="MobiDB-lite"/>
    </source>
</evidence>
<evidence type="ECO:0008006" key="4">
    <source>
        <dbReference type="Google" id="ProtNLM"/>
    </source>
</evidence>
<feature type="compositionally biased region" description="Basic and acidic residues" evidence="1">
    <location>
        <begin position="337"/>
        <end position="351"/>
    </location>
</feature>
<feature type="region of interest" description="Disordered" evidence="1">
    <location>
        <begin position="261"/>
        <end position="378"/>
    </location>
</feature>